<name>A0A7W7YEQ6_9BACT</name>
<evidence type="ECO:0000256" key="4">
    <source>
        <dbReference type="ARBA" id="ARBA00022692"/>
    </source>
</evidence>
<evidence type="ECO:0000256" key="1">
    <source>
        <dbReference type="ARBA" id="ARBA00004651"/>
    </source>
</evidence>
<evidence type="ECO:0000256" key="7">
    <source>
        <dbReference type="SAM" id="Phobius"/>
    </source>
</evidence>
<evidence type="ECO:0000256" key="2">
    <source>
        <dbReference type="ARBA" id="ARBA00006679"/>
    </source>
</evidence>
<evidence type="ECO:0000313" key="8">
    <source>
        <dbReference type="EMBL" id="MBB5034734.1"/>
    </source>
</evidence>
<organism evidence="8 9">
    <name type="scientific">Prosthecobacter vanneervenii</name>
    <dbReference type="NCBI Taxonomy" id="48466"/>
    <lineage>
        <taxon>Bacteria</taxon>
        <taxon>Pseudomonadati</taxon>
        <taxon>Verrucomicrobiota</taxon>
        <taxon>Verrucomicrobiia</taxon>
        <taxon>Verrucomicrobiales</taxon>
        <taxon>Verrucomicrobiaceae</taxon>
        <taxon>Prosthecobacter</taxon>
    </lineage>
</organism>
<protein>
    <submittedName>
        <fullName evidence="8">Putative oxidoreductase</fullName>
    </submittedName>
</protein>
<reference evidence="8 9" key="1">
    <citation type="submission" date="2020-08" db="EMBL/GenBank/DDBJ databases">
        <title>Genomic Encyclopedia of Type Strains, Phase IV (KMG-IV): sequencing the most valuable type-strain genomes for metagenomic binning, comparative biology and taxonomic classification.</title>
        <authorList>
            <person name="Goeker M."/>
        </authorList>
    </citation>
    <scope>NUCLEOTIDE SEQUENCE [LARGE SCALE GENOMIC DNA]</scope>
    <source>
        <strain evidence="8 9">DSM 12252</strain>
    </source>
</reference>
<dbReference type="RefSeq" id="WP_184342829.1">
    <property type="nucleotide sequence ID" value="NZ_JACHIG010000011.1"/>
</dbReference>
<keyword evidence="3" id="KW-1003">Cell membrane</keyword>
<accession>A0A7W7YEQ6</accession>
<keyword evidence="6 7" id="KW-0472">Membrane</keyword>
<keyword evidence="5 7" id="KW-1133">Transmembrane helix</keyword>
<evidence type="ECO:0000313" key="9">
    <source>
        <dbReference type="Proteomes" id="UP000590740"/>
    </source>
</evidence>
<feature type="transmembrane region" description="Helical" evidence="7">
    <location>
        <begin position="123"/>
        <end position="142"/>
    </location>
</feature>
<dbReference type="EMBL" id="JACHIG010000011">
    <property type="protein sequence ID" value="MBB5034734.1"/>
    <property type="molecule type" value="Genomic_DNA"/>
</dbReference>
<evidence type="ECO:0000256" key="6">
    <source>
        <dbReference type="ARBA" id="ARBA00023136"/>
    </source>
</evidence>
<dbReference type="Pfam" id="PF07681">
    <property type="entry name" value="DoxX"/>
    <property type="match status" value="1"/>
</dbReference>
<gene>
    <name evidence="8" type="ORF">HNQ65_004342</name>
</gene>
<dbReference type="PANTHER" id="PTHR33452:SF1">
    <property type="entry name" value="INNER MEMBRANE PROTEIN YPHA-RELATED"/>
    <property type="match status" value="1"/>
</dbReference>
<dbReference type="GO" id="GO:0005886">
    <property type="term" value="C:plasma membrane"/>
    <property type="evidence" value="ECO:0007669"/>
    <property type="project" value="UniProtKB-SubCell"/>
</dbReference>
<proteinExistence type="inferred from homology"/>
<dbReference type="InterPro" id="IPR051907">
    <property type="entry name" value="DoxX-like_oxidoreductase"/>
</dbReference>
<evidence type="ECO:0000256" key="5">
    <source>
        <dbReference type="ARBA" id="ARBA00022989"/>
    </source>
</evidence>
<evidence type="ECO:0000256" key="3">
    <source>
        <dbReference type="ARBA" id="ARBA00022475"/>
    </source>
</evidence>
<comment type="similarity">
    <text evidence="2">Belongs to the DoxX family.</text>
</comment>
<dbReference type="InterPro" id="IPR032808">
    <property type="entry name" value="DoxX"/>
</dbReference>
<comment type="subcellular location">
    <subcellularLocation>
        <location evidence="1">Cell membrane</location>
        <topology evidence="1">Multi-pass membrane protein</topology>
    </subcellularLocation>
</comment>
<dbReference type="PANTHER" id="PTHR33452">
    <property type="entry name" value="OXIDOREDUCTASE CATD-RELATED"/>
    <property type="match status" value="1"/>
</dbReference>
<comment type="caution">
    <text evidence="8">The sequence shown here is derived from an EMBL/GenBank/DDBJ whole genome shotgun (WGS) entry which is preliminary data.</text>
</comment>
<sequence length="152" mass="16879">MKPWTLANSLLDRAASWLPNPFLLSIRLYWGWQFFQTGKGKLSDISAPTAFFTELGIPFPKLNAYLAGGTECLGGLLLLAGLFSRMTCVPLIFTMLVAYGTAHLDVVKTIWSDPDSFVTAPPFLFLLAAMTVFIFGPGRLSVDELLLRRKKF</sequence>
<dbReference type="AlphaFoldDB" id="A0A7W7YEQ6"/>
<keyword evidence="4 7" id="KW-0812">Transmembrane</keyword>
<dbReference type="Proteomes" id="UP000590740">
    <property type="component" value="Unassembled WGS sequence"/>
</dbReference>
<keyword evidence="9" id="KW-1185">Reference proteome</keyword>